<dbReference type="Proteomes" id="UP000266313">
    <property type="component" value="Chromosome"/>
</dbReference>
<dbReference type="NCBIfam" id="TIGR03438">
    <property type="entry name" value="egtD_ergothio"/>
    <property type="match status" value="1"/>
</dbReference>
<dbReference type="PANTHER" id="PTHR43397">
    <property type="entry name" value="ERGOTHIONEINE BIOSYNTHESIS PROTEIN 1"/>
    <property type="match status" value="1"/>
</dbReference>
<dbReference type="KEGG" id="mmai:sS8_2261"/>
<dbReference type="InterPro" id="IPR051128">
    <property type="entry name" value="EgtD_Methyltrsf_superfamily"/>
</dbReference>
<dbReference type="InterPro" id="IPR019257">
    <property type="entry name" value="MeTrfase_dom"/>
</dbReference>
<reference evidence="4 5" key="1">
    <citation type="submission" date="2016-12" db="EMBL/GenBank/DDBJ databases">
        <title>Genome sequencing of Methylocaldum marinum.</title>
        <authorList>
            <person name="Takeuchi M."/>
            <person name="Kamagata Y."/>
            <person name="Hiraoka S."/>
            <person name="Oshima K."/>
            <person name="Hattori M."/>
            <person name="Iwasaki W."/>
        </authorList>
    </citation>
    <scope>NUCLEOTIDE SEQUENCE [LARGE SCALE GENOMIC DNA]</scope>
    <source>
        <strain evidence="4 5">S8</strain>
    </source>
</reference>
<gene>
    <name evidence="4" type="ORF">sS8_2261</name>
</gene>
<accession>A0A250KRA8</accession>
<dbReference type="GO" id="GO:0008168">
    <property type="term" value="F:methyltransferase activity"/>
    <property type="evidence" value="ECO:0007669"/>
    <property type="project" value="UniProtKB-KW"/>
</dbReference>
<dbReference type="InterPro" id="IPR029063">
    <property type="entry name" value="SAM-dependent_MTases_sf"/>
</dbReference>
<keyword evidence="1 4" id="KW-0489">Methyltransferase</keyword>
<dbReference type="InterPro" id="IPR017804">
    <property type="entry name" value="MeTrfase_EgtD-like"/>
</dbReference>
<evidence type="ECO:0000259" key="3">
    <source>
        <dbReference type="Pfam" id="PF10017"/>
    </source>
</evidence>
<dbReference type="Gene3D" id="3.40.50.150">
    <property type="entry name" value="Vaccinia Virus protein VP39"/>
    <property type="match status" value="1"/>
</dbReference>
<sequence>MTVRRIRFTDREPAQADILEEVLSGLLSPKKRLPPKLFYDKRGSELFEAICETPEYYPTRTEIGILRDYAAEIAETIGRNCILVEPGSGNSQKVQLLLETLRPAVYMPMDISKDHLKTSVQALGATFPWLHVHAMCVDYSAGLEPVEPPPVSGASKKVVFFPGSTIGNFEPGDALAFLRRVASLVGPGGGLLIGVDLKKDPTVLHQAYNDAQGLTREFNLNMLHRINAELDADFDPGRFYHYAFYNPRESRIEMHLISRGAQEIHLAGAVLRFADGESVHTENSYKYTVEEFRKLARTAGFRVGSHWLDDGKLFSIHYFDLPS</sequence>
<evidence type="ECO:0000313" key="5">
    <source>
        <dbReference type="Proteomes" id="UP000266313"/>
    </source>
</evidence>
<dbReference type="InterPro" id="IPR035094">
    <property type="entry name" value="EgtD"/>
</dbReference>
<evidence type="ECO:0000313" key="4">
    <source>
        <dbReference type="EMBL" id="BBA34213.1"/>
    </source>
</evidence>
<dbReference type="EMBL" id="AP017928">
    <property type="protein sequence ID" value="BBA34213.1"/>
    <property type="molecule type" value="Genomic_DNA"/>
</dbReference>
<dbReference type="SUPFAM" id="SSF53335">
    <property type="entry name" value="S-adenosyl-L-methionine-dependent methyltransferases"/>
    <property type="match status" value="1"/>
</dbReference>
<keyword evidence="2 4" id="KW-0808">Transferase</keyword>
<organism evidence="4 5">
    <name type="scientific">Methylocaldum marinum</name>
    <dbReference type="NCBI Taxonomy" id="1432792"/>
    <lineage>
        <taxon>Bacteria</taxon>
        <taxon>Pseudomonadati</taxon>
        <taxon>Pseudomonadota</taxon>
        <taxon>Gammaproteobacteria</taxon>
        <taxon>Methylococcales</taxon>
        <taxon>Methylococcaceae</taxon>
        <taxon>Methylocaldum</taxon>
    </lineage>
</organism>
<dbReference type="PANTHER" id="PTHR43397:SF1">
    <property type="entry name" value="ERGOTHIONEINE BIOSYNTHESIS PROTEIN 1"/>
    <property type="match status" value="1"/>
</dbReference>
<dbReference type="RefSeq" id="WP_119629670.1">
    <property type="nucleotide sequence ID" value="NZ_AP017928.1"/>
</dbReference>
<evidence type="ECO:0000256" key="1">
    <source>
        <dbReference type="ARBA" id="ARBA00022603"/>
    </source>
</evidence>
<evidence type="ECO:0000256" key="2">
    <source>
        <dbReference type="ARBA" id="ARBA00022679"/>
    </source>
</evidence>
<dbReference type="OrthoDB" id="5289726at2"/>
<protein>
    <submittedName>
        <fullName evidence="4">Methyltransferase</fullName>
    </submittedName>
</protein>
<dbReference type="GO" id="GO:0032259">
    <property type="term" value="P:methylation"/>
    <property type="evidence" value="ECO:0007669"/>
    <property type="project" value="UniProtKB-KW"/>
</dbReference>
<keyword evidence="5" id="KW-1185">Reference proteome</keyword>
<dbReference type="Pfam" id="PF10017">
    <property type="entry name" value="Methyltransf_33"/>
    <property type="match status" value="1"/>
</dbReference>
<dbReference type="AlphaFoldDB" id="A0A250KRA8"/>
<name>A0A250KRA8_9GAMM</name>
<feature type="domain" description="Histidine-specific methyltransferase SAM-dependent" evidence="3">
    <location>
        <begin position="20"/>
        <end position="319"/>
    </location>
</feature>
<dbReference type="PIRSF" id="PIRSF018005">
    <property type="entry name" value="UCP018005"/>
    <property type="match status" value="1"/>
</dbReference>
<proteinExistence type="predicted"/>